<evidence type="ECO:0000256" key="2">
    <source>
        <dbReference type="ARBA" id="ARBA00012438"/>
    </source>
</evidence>
<feature type="domain" description="Response regulatory" evidence="12">
    <location>
        <begin position="705"/>
        <end position="822"/>
    </location>
</feature>
<dbReference type="InterPro" id="IPR036097">
    <property type="entry name" value="HisK_dim/P_sf"/>
</dbReference>
<dbReference type="Pfam" id="PF00072">
    <property type="entry name" value="Response_reg"/>
    <property type="match status" value="1"/>
</dbReference>
<keyword evidence="10" id="KW-0472">Membrane</keyword>
<dbReference type="InterPro" id="IPR003594">
    <property type="entry name" value="HATPase_dom"/>
</dbReference>
<dbReference type="PROSITE" id="PS50109">
    <property type="entry name" value="HIS_KIN"/>
    <property type="match status" value="2"/>
</dbReference>
<evidence type="ECO:0000256" key="6">
    <source>
        <dbReference type="ARBA" id="ARBA00022777"/>
    </source>
</evidence>
<dbReference type="InterPro" id="IPR005467">
    <property type="entry name" value="His_kinase_dom"/>
</dbReference>
<comment type="catalytic activity">
    <reaction evidence="1">
        <text>ATP + protein L-histidine = ADP + protein N-phospho-L-histidine.</text>
        <dbReference type="EC" id="2.7.13.3"/>
    </reaction>
</comment>
<proteinExistence type="predicted"/>
<dbReference type="SUPFAM" id="SSF52172">
    <property type="entry name" value="CheY-like"/>
    <property type="match status" value="1"/>
</dbReference>
<evidence type="ECO:0000256" key="1">
    <source>
        <dbReference type="ARBA" id="ARBA00000085"/>
    </source>
</evidence>
<dbReference type="SUPFAM" id="SSF55874">
    <property type="entry name" value="ATPase domain of HSP90 chaperone/DNA topoisomerase II/histidine kinase"/>
    <property type="match status" value="2"/>
</dbReference>
<dbReference type="EC" id="2.7.13.3" evidence="2"/>
<evidence type="ECO:0000256" key="10">
    <source>
        <dbReference type="SAM" id="Phobius"/>
    </source>
</evidence>
<dbReference type="PANTHER" id="PTHR43047:SF72">
    <property type="entry name" value="OSMOSENSING HISTIDINE PROTEIN KINASE SLN1"/>
    <property type="match status" value="1"/>
</dbReference>
<dbReference type="EMBL" id="JAZHPZ010000021">
    <property type="protein sequence ID" value="MEF2968990.1"/>
    <property type="molecule type" value="Genomic_DNA"/>
</dbReference>
<dbReference type="InterPro" id="IPR004358">
    <property type="entry name" value="Sig_transdc_His_kin-like_C"/>
</dbReference>
<evidence type="ECO:0000256" key="8">
    <source>
        <dbReference type="ARBA" id="ARBA00023012"/>
    </source>
</evidence>
<dbReference type="InterPro" id="IPR011006">
    <property type="entry name" value="CheY-like_superfamily"/>
</dbReference>
<dbReference type="SMART" id="SM00448">
    <property type="entry name" value="REC"/>
    <property type="match status" value="1"/>
</dbReference>
<dbReference type="CDD" id="cd16922">
    <property type="entry name" value="HATPase_EvgS-ArcB-TorS-like"/>
    <property type="match status" value="1"/>
</dbReference>
<evidence type="ECO:0000256" key="4">
    <source>
        <dbReference type="ARBA" id="ARBA00022679"/>
    </source>
</evidence>
<keyword evidence="3 9" id="KW-0597">Phosphoprotein</keyword>
<feature type="modified residue" description="4-aspartylphosphate" evidence="9">
    <location>
        <position position="755"/>
    </location>
</feature>
<feature type="transmembrane region" description="Helical" evidence="10">
    <location>
        <begin position="339"/>
        <end position="360"/>
    </location>
</feature>
<evidence type="ECO:0000256" key="5">
    <source>
        <dbReference type="ARBA" id="ARBA00022741"/>
    </source>
</evidence>
<dbReference type="CDD" id="cd00082">
    <property type="entry name" value="HisKA"/>
    <property type="match status" value="1"/>
</dbReference>
<dbReference type="Gene3D" id="3.30.565.10">
    <property type="entry name" value="Histidine kinase-like ATPase, C-terminal domain"/>
    <property type="match status" value="2"/>
</dbReference>
<keyword evidence="10" id="KW-0812">Transmembrane</keyword>
<keyword evidence="10" id="KW-1133">Transmembrane helix</keyword>
<feature type="transmembrane region" description="Helical" evidence="10">
    <location>
        <begin position="244"/>
        <end position="262"/>
    </location>
</feature>
<keyword evidence="4" id="KW-0808">Transferase</keyword>
<dbReference type="RefSeq" id="WP_331849103.1">
    <property type="nucleotide sequence ID" value="NZ_JAZHPZ010000021.1"/>
</dbReference>
<keyword evidence="5" id="KW-0547">Nucleotide-binding</keyword>
<dbReference type="InterPro" id="IPR036890">
    <property type="entry name" value="HATPase_C_sf"/>
</dbReference>
<keyword evidence="8" id="KW-0902">Two-component regulatory system</keyword>
<dbReference type="Pfam" id="PF02518">
    <property type="entry name" value="HATPase_c"/>
    <property type="match status" value="2"/>
</dbReference>
<dbReference type="Pfam" id="PF06580">
    <property type="entry name" value="His_kinase"/>
    <property type="match status" value="1"/>
</dbReference>
<feature type="domain" description="Histidine kinase" evidence="11">
    <location>
        <begin position="447"/>
        <end position="666"/>
    </location>
</feature>
<feature type="transmembrane region" description="Helical" evidence="10">
    <location>
        <begin position="215"/>
        <end position="237"/>
    </location>
</feature>
<feature type="transmembrane region" description="Helical" evidence="10">
    <location>
        <begin position="313"/>
        <end position="333"/>
    </location>
</feature>
<dbReference type="SMART" id="SM00387">
    <property type="entry name" value="HATPase_c"/>
    <property type="match status" value="2"/>
</dbReference>
<dbReference type="PROSITE" id="PS50110">
    <property type="entry name" value="RESPONSE_REGULATORY"/>
    <property type="match status" value="1"/>
</dbReference>
<dbReference type="Proteomes" id="UP001306950">
    <property type="component" value="Unassembled WGS sequence"/>
</dbReference>
<protein>
    <recommendedName>
        <fullName evidence="2">histidine kinase</fullName>
        <ecNumber evidence="2">2.7.13.3</ecNumber>
    </recommendedName>
</protein>
<feature type="transmembrane region" description="Helical" evidence="10">
    <location>
        <begin position="282"/>
        <end position="301"/>
    </location>
</feature>
<feature type="transmembrane region" description="Helical" evidence="10">
    <location>
        <begin position="400"/>
        <end position="421"/>
    </location>
</feature>
<dbReference type="InterPro" id="IPR003661">
    <property type="entry name" value="HisK_dim/P_dom"/>
</dbReference>
<dbReference type="CDD" id="cd17574">
    <property type="entry name" value="REC_OmpR"/>
    <property type="match status" value="1"/>
</dbReference>
<evidence type="ECO:0000259" key="11">
    <source>
        <dbReference type="PROSITE" id="PS50109"/>
    </source>
</evidence>
<evidence type="ECO:0000256" key="7">
    <source>
        <dbReference type="ARBA" id="ARBA00022840"/>
    </source>
</evidence>
<dbReference type="GO" id="GO:0005524">
    <property type="term" value="F:ATP binding"/>
    <property type="evidence" value="ECO:0007669"/>
    <property type="project" value="UniProtKB-KW"/>
</dbReference>
<dbReference type="SMART" id="SM00388">
    <property type="entry name" value="HisKA"/>
    <property type="match status" value="1"/>
</dbReference>
<dbReference type="Gene3D" id="1.10.287.130">
    <property type="match status" value="1"/>
</dbReference>
<dbReference type="PRINTS" id="PR00344">
    <property type="entry name" value="BCTRLSENSOR"/>
</dbReference>
<organism evidence="13 14">
    <name type="scientific">Paenibacillus haidiansis</name>
    <dbReference type="NCBI Taxonomy" id="1574488"/>
    <lineage>
        <taxon>Bacteria</taxon>
        <taxon>Bacillati</taxon>
        <taxon>Bacillota</taxon>
        <taxon>Bacilli</taxon>
        <taxon>Bacillales</taxon>
        <taxon>Paenibacillaceae</taxon>
        <taxon>Paenibacillus</taxon>
    </lineage>
</organism>
<dbReference type="InterPro" id="IPR010559">
    <property type="entry name" value="Sig_transdc_His_kin_internal"/>
</dbReference>
<evidence type="ECO:0000259" key="12">
    <source>
        <dbReference type="PROSITE" id="PS50110"/>
    </source>
</evidence>
<gene>
    <name evidence="13" type="ORF">V3851_24700</name>
</gene>
<keyword evidence="7 13" id="KW-0067">ATP-binding</keyword>
<evidence type="ECO:0000256" key="9">
    <source>
        <dbReference type="PROSITE-ProRule" id="PRU00169"/>
    </source>
</evidence>
<dbReference type="InterPro" id="IPR001789">
    <property type="entry name" value="Sig_transdc_resp-reg_receiver"/>
</dbReference>
<feature type="transmembrane region" description="Helical" evidence="10">
    <location>
        <begin position="372"/>
        <end position="394"/>
    </location>
</feature>
<dbReference type="SUPFAM" id="SSF47384">
    <property type="entry name" value="Homodimeric domain of signal transducing histidine kinase"/>
    <property type="match status" value="1"/>
</dbReference>
<evidence type="ECO:0000313" key="14">
    <source>
        <dbReference type="Proteomes" id="UP001306950"/>
    </source>
</evidence>
<keyword evidence="14" id="KW-1185">Reference proteome</keyword>
<dbReference type="Gene3D" id="2.60.120.260">
    <property type="entry name" value="Galactose-binding domain-like"/>
    <property type="match status" value="1"/>
</dbReference>
<dbReference type="Pfam" id="PF00512">
    <property type="entry name" value="HisKA"/>
    <property type="match status" value="1"/>
</dbReference>
<accession>A0ABU7VYZ5</accession>
<sequence>MTRRIIAICLISLIFVALIPLSIIKDNRQPANALQVQNGVMDLSAWDYEEHKEIKLDGTWEFYWQKLLSSEDFMKKDGEKPSYTTLMQVPSLWTEKSIDGKPLPAYGYATYRAVLKNLPPGKVFGLKKENIRFSSAIYANGHKLFEDGRPSGHAADYLAGNIPQMGLFTPDQGNVEIIIQVANYDYINAGIPMSLYFGEQSVMVEQSQKSLVREFGTIVILGTLALIFFICYLAAMIYRKQDHALLLSAVICLLFGIYHGLIGERSLLLFMPGISFETAYKLKDMVSIACFIVLAVFFYQMQKNIISLKFAQAVGAVLGCFLLLIPFLPIHTYTLINPYIIVVYESLLIWLLLKAALLYVQSTAVNRFKSMLLFMAILAINLYSLALLLFAFSVEEGLGLGQFYVVTFSLIMTFMIVLRFFEAYHTIDEMKNQLLRLDKIKDDFLSNTSHELKTPLNAIVNITDTLLKGAEGPVNDRQAHNLTIVMDSGRRLKYLVNDLLDYSKMKHGDIILYKNNVDLKAAVDAVIRVHLFLLGGKELVLVNSVPDGLPPVYADGNRLAQILHNLIGNAVKFSERGAIDISAEAVRGKVLISVSDPGIGIAPDMQERIFNAFEQGNVAESMQYGSGTGIGLSITKRLVELHGGDITVASEPGQGSVFTFSLPPATPSLDRLTASPEKKEFLRQDKAVSANIEFPFRLDGEIDEPILVVDDDWANLQSMINLFKLERYSVVAVNRGQAALEELANNRDFFLVILDITMPDMTGYELLKRIRERFSPFELPVLMLTATNRVSDMKISMENGANDFVCKPFEADELMARVRSLTRLKASVKGAKDAEVAFLRSQINPHFLYNALNSIAELCISEPEQAEALTLELSRYLRGSFDFKQLDSLSTLEKELELVEAYINIEKARFGTRLQVVYEIDASLHLLMPPLILQPLVENAIRHGLMSNFQGGTVSITVRMSRDQEINFVVEDNGCGMSKRKLDEIFSGTAGRQGVGLWNISQRIKLLYGRNITIESAAGIGTKVSFTIPAETLKRIGG</sequence>
<evidence type="ECO:0000313" key="13">
    <source>
        <dbReference type="EMBL" id="MEF2968990.1"/>
    </source>
</evidence>
<comment type="caution">
    <text evidence="13">The sequence shown here is derived from an EMBL/GenBank/DDBJ whole genome shotgun (WGS) entry which is preliminary data.</text>
</comment>
<dbReference type="PANTHER" id="PTHR43047">
    <property type="entry name" value="TWO-COMPONENT HISTIDINE PROTEIN KINASE"/>
    <property type="match status" value="1"/>
</dbReference>
<reference evidence="13 14" key="1">
    <citation type="submission" date="2024-02" db="EMBL/GenBank/DDBJ databases">
        <title>A nitrogen-fixing paenibacillus bacterium.</title>
        <authorList>
            <person name="Zhang W.L."/>
            <person name="Chen S.F."/>
        </authorList>
    </citation>
    <scope>NUCLEOTIDE SEQUENCE [LARGE SCALE GENOMIC DNA]</scope>
    <source>
        <strain evidence="13 14">M1</strain>
    </source>
</reference>
<evidence type="ECO:0000256" key="3">
    <source>
        <dbReference type="ARBA" id="ARBA00022553"/>
    </source>
</evidence>
<dbReference type="Gene3D" id="3.40.50.2300">
    <property type="match status" value="1"/>
</dbReference>
<name>A0ABU7VYZ5_9BACL</name>
<feature type="domain" description="Histidine kinase" evidence="11">
    <location>
        <begin position="932"/>
        <end position="1032"/>
    </location>
</feature>
<keyword evidence="6" id="KW-0418">Kinase</keyword>